<keyword evidence="2 5" id="KW-0808">Transferase</keyword>
<name>A0ABU3M4L7_9ACTN</name>
<dbReference type="EMBL" id="JAVTLL010000035">
    <property type="protein sequence ID" value="MDT7846435.1"/>
    <property type="molecule type" value="Genomic_DNA"/>
</dbReference>
<evidence type="ECO:0000256" key="1">
    <source>
        <dbReference type="ARBA" id="ARBA00022676"/>
    </source>
</evidence>
<dbReference type="GO" id="GO:0016757">
    <property type="term" value="F:glycosyltransferase activity"/>
    <property type="evidence" value="ECO:0007669"/>
    <property type="project" value="UniProtKB-KW"/>
</dbReference>
<comment type="caution">
    <text evidence="5">The sequence shown here is derived from an EMBL/GenBank/DDBJ whole genome shotgun (WGS) entry which is preliminary data.</text>
</comment>
<protein>
    <submittedName>
        <fullName evidence="5">Glycosyltransferase family 1 protein</fullName>
        <ecNumber evidence="5">2.4.-.-</ecNumber>
    </submittedName>
</protein>
<gene>
    <name evidence="5" type="ORF">RQC66_37530</name>
</gene>
<accession>A0ABU3M4L7</accession>
<evidence type="ECO:0000313" key="5">
    <source>
        <dbReference type="EMBL" id="MDT7846435.1"/>
    </source>
</evidence>
<dbReference type="Proteomes" id="UP001257948">
    <property type="component" value="Unassembled WGS sequence"/>
</dbReference>
<dbReference type="CDD" id="cd03814">
    <property type="entry name" value="GT4-like"/>
    <property type="match status" value="1"/>
</dbReference>
<dbReference type="PANTHER" id="PTHR45947:SF3">
    <property type="entry name" value="SULFOQUINOVOSYL TRANSFERASE SQD2"/>
    <property type="match status" value="1"/>
</dbReference>
<evidence type="ECO:0000313" key="6">
    <source>
        <dbReference type="Proteomes" id="UP001257948"/>
    </source>
</evidence>
<feature type="domain" description="Glycosyl transferase family 1" evidence="3">
    <location>
        <begin position="190"/>
        <end position="344"/>
    </location>
</feature>
<evidence type="ECO:0000259" key="4">
    <source>
        <dbReference type="Pfam" id="PF13439"/>
    </source>
</evidence>
<dbReference type="Gene3D" id="3.40.50.2000">
    <property type="entry name" value="Glycogen Phosphorylase B"/>
    <property type="match status" value="2"/>
</dbReference>
<dbReference type="InterPro" id="IPR050194">
    <property type="entry name" value="Glycosyltransferase_grp1"/>
</dbReference>
<dbReference type="InterPro" id="IPR001296">
    <property type="entry name" value="Glyco_trans_1"/>
</dbReference>
<dbReference type="SUPFAM" id="SSF53756">
    <property type="entry name" value="UDP-Glycosyltransferase/glycogen phosphorylase"/>
    <property type="match status" value="1"/>
</dbReference>
<dbReference type="Pfam" id="PF00534">
    <property type="entry name" value="Glycos_transf_1"/>
    <property type="match status" value="1"/>
</dbReference>
<evidence type="ECO:0000259" key="3">
    <source>
        <dbReference type="Pfam" id="PF00534"/>
    </source>
</evidence>
<keyword evidence="1 5" id="KW-0328">Glycosyltransferase</keyword>
<sequence length="375" mass="38934">MRVVIVTESFPPDVNGVAHCALQTARHLVDRGHSPLVVAPATAAGTGPDALAPCPVVRVPSLPLPGYPQVRVALPSRRVAAAIAEHRADLVHLASPFVLGVRGMAAATRLGLPAVAVYQTDLAGYARTYVHAGEAAAWRRIRSVHAAADLTLAPSSAALHDLESHGVPRVRLWPRGVDTARFHPGLRDEALRRELAPNGELIVGYVGRLAPEKQVELLAGVCGLEGVRVVVVGDGPSLPTLTETLPGAVFLGRRTGDELARIFASLDVFAHTGPFETFCQTVQEAMASGVPVVAPAAGGPLDLVAHGRTGLLVPPRDAAAVRDAVWALAADPGLRAAYGAAGRATVEGRTWAAVGDQLLGHYAGVLAGRRMAVAA</sequence>
<dbReference type="Pfam" id="PF13439">
    <property type="entry name" value="Glyco_transf_4"/>
    <property type="match status" value="1"/>
</dbReference>
<dbReference type="EC" id="2.4.-.-" evidence="5"/>
<evidence type="ECO:0000256" key="2">
    <source>
        <dbReference type="ARBA" id="ARBA00022679"/>
    </source>
</evidence>
<dbReference type="InterPro" id="IPR028098">
    <property type="entry name" value="Glyco_trans_4-like_N"/>
</dbReference>
<reference evidence="6" key="1">
    <citation type="submission" date="2023-07" db="EMBL/GenBank/DDBJ databases">
        <title>Draft genome sequence of the endophytic actinobacterium Streptomyces justiciae WPN32, a potential antibiotic producer.</title>
        <authorList>
            <person name="Yasawong M."/>
            <person name="Pana W."/>
            <person name="Ganta P."/>
            <person name="Santapan N."/>
            <person name="Songngamsuk T."/>
            <person name="Phatcharaharikarn M."/>
            <person name="Kerdtoob S."/>
            <person name="Nantapong N."/>
        </authorList>
    </citation>
    <scope>NUCLEOTIDE SEQUENCE [LARGE SCALE GENOMIC DNA]</scope>
    <source>
        <strain evidence="6">WPN32</strain>
    </source>
</reference>
<keyword evidence="6" id="KW-1185">Reference proteome</keyword>
<feature type="domain" description="Glycosyltransferase subfamily 4-like N-terminal" evidence="4">
    <location>
        <begin position="14"/>
        <end position="181"/>
    </location>
</feature>
<organism evidence="5 6">
    <name type="scientific">Streptomyces justiciae</name>
    <dbReference type="NCBI Taxonomy" id="2780140"/>
    <lineage>
        <taxon>Bacteria</taxon>
        <taxon>Bacillati</taxon>
        <taxon>Actinomycetota</taxon>
        <taxon>Actinomycetes</taxon>
        <taxon>Kitasatosporales</taxon>
        <taxon>Streptomycetaceae</taxon>
        <taxon>Streptomyces</taxon>
    </lineage>
</organism>
<dbReference type="RefSeq" id="WP_314206765.1">
    <property type="nucleotide sequence ID" value="NZ_JAVTLL010000035.1"/>
</dbReference>
<dbReference type="PANTHER" id="PTHR45947">
    <property type="entry name" value="SULFOQUINOVOSYL TRANSFERASE SQD2"/>
    <property type="match status" value="1"/>
</dbReference>
<proteinExistence type="predicted"/>